<evidence type="ECO:0000313" key="1">
    <source>
        <dbReference type="EMBL" id="KAK7872025.1"/>
    </source>
</evidence>
<organism evidence="1 2">
    <name type="scientific">Gryllus longicercus</name>
    <dbReference type="NCBI Taxonomy" id="2509291"/>
    <lineage>
        <taxon>Eukaryota</taxon>
        <taxon>Metazoa</taxon>
        <taxon>Ecdysozoa</taxon>
        <taxon>Arthropoda</taxon>
        <taxon>Hexapoda</taxon>
        <taxon>Insecta</taxon>
        <taxon>Pterygota</taxon>
        <taxon>Neoptera</taxon>
        <taxon>Polyneoptera</taxon>
        <taxon>Orthoptera</taxon>
        <taxon>Ensifera</taxon>
        <taxon>Gryllidea</taxon>
        <taxon>Grylloidea</taxon>
        <taxon>Gryllidae</taxon>
        <taxon>Gryllinae</taxon>
        <taxon>Gryllus</taxon>
    </lineage>
</organism>
<proteinExistence type="predicted"/>
<keyword evidence="2" id="KW-1185">Reference proteome</keyword>
<protein>
    <recommendedName>
        <fullName evidence="3">Proteasome assembly chaperone 4</fullName>
    </recommendedName>
</protein>
<dbReference type="AlphaFoldDB" id="A0AAN9ZFP2"/>
<dbReference type="InterPro" id="IPR032157">
    <property type="entry name" value="PAC4"/>
</dbReference>
<sequence>MSVDNTVTAKTEDVATVEYSAPSFGIHTFVATICDIDVQFQIFKMDGSLLIWIGSLAEPTFQDLTLAMKTRYDALPLTTKLLGEGVDMVSSNLASKLVKKLGKPVYVSFNLPMDKIILPGIEQRLTEEIQLYPDKFD</sequence>
<dbReference type="PANTHER" id="PTHR33559">
    <property type="entry name" value="PROTEASOME ASSEMBLY CHAPERONE 4"/>
    <property type="match status" value="1"/>
</dbReference>
<evidence type="ECO:0008006" key="3">
    <source>
        <dbReference type="Google" id="ProtNLM"/>
    </source>
</evidence>
<name>A0AAN9ZFP2_9ORTH</name>
<reference evidence="1 2" key="1">
    <citation type="submission" date="2024-03" db="EMBL/GenBank/DDBJ databases">
        <title>The genome assembly and annotation of the cricket Gryllus longicercus Weissman &amp; Gray.</title>
        <authorList>
            <person name="Szrajer S."/>
            <person name="Gray D."/>
            <person name="Ylla G."/>
        </authorList>
    </citation>
    <scope>NUCLEOTIDE SEQUENCE [LARGE SCALE GENOMIC DNA]</scope>
    <source>
        <strain evidence="1">DAG 2021-001</strain>
        <tissue evidence="1">Whole body minus gut</tissue>
    </source>
</reference>
<dbReference type="PANTHER" id="PTHR33559:SF1">
    <property type="entry name" value="PROTEASOME ASSEMBLY CHAPERONE 4"/>
    <property type="match status" value="1"/>
</dbReference>
<dbReference type="Pfam" id="PF16093">
    <property type="entry name" value="PAC4"/>
    <property type="match status" value="1"/>
</dbReference>
<comment type="caution">
    <text evidence="1">The sequence shown here is derived from an EMBL/GenBank/DDBJ whole genome shotgun (WGS) entry which is preliminary data.</text>
</comment>
<gene>
    <name evidence="1" type="ORF">R5R35_004537</name>
</gene>
<dbReference type="Proteomes" id="UP001378592">
    <property type="component" value="Unassembled WGS sequence"/>
</dbReference>
<evidence type="ECO:0000313" key="2">
    <source>
        <dbReference type="Proteomes" id="UP001378592"/>
    </source>
</evidence>
<dbReference type="EMBL" id="JAZDUA010000030">
    <property type="protein sequence ID" value="KAK7872025.1"/>
    <property type="molecule type" value="Genomic_DNA"/>
</dbReference>
<dbReference type="GO" id="GO:0043248">
    <property type="term" value="P:proteasome assembly"/>
    <property type="evidence" value="ECO:0007669"/>
    <property type="project" value="InterPro"/>
</dbReference>
<accession>A0AAN9ZFP2</accession>